<dbReference type="Proteomes" id="UP000578686">
    <property type="component" value="Unassembled WGS sequence"/>
</dbReference>
<feature type="region of interest" description="Disordered" evidence="1">
    <location>
        <begin position="1"/>
        <end position="91"/>
    </location>
</feature>
<accession>A0A7X6I1B7</accession>
<evidence type="ECO:0000313" key="4">
    <source>
        <dbReference type="Proteomes" id="UP000578686"/>
    </source>
</evidence>
<dbReference type="RefSeq" id="WP_167974589.1">
    <property type="nucleotide sequence ID" value="NZ_BHZG01000151.1"/>
</dbReference>
<name>A0A7X6I1B7_9ACTN</name>
<dbReference type="EMBL" id="JAAVJD010000350">
    <property type="protein sequence ID" value="NJQ08596.1"/>
    <property type="molecule type" value="Genomic_DNA"/>
</dbReference>
<dbReference type="InterPro" id="IPR009839">
    <property type="entry name" value="SseB_N"/>
</dbReference>
<feature type="compositionally biased region" description="Low complexity" evidence="1">
    <location>
        <begin position="36"/>
        <end position="49"/>
    </location>
</feature>
<evidence type="ECO:0000259" key="2">
    <source>
        <dbReference type="Pfam" id="PF07179"/>
    </source>
</evidence>
<protein>
    <submittedName>
        <fullName evidence="3">SseB family protein</fullName>
    </submittedName>
</protein>
<comment type="caution">
    <text evidence="3">The sequence shown here is derived from an EMBL/GenBank/DDBJ whole genome shotgun (WGS) entry which is preliminary data.</text>
</comment>
<gene>
    <name evidence="3" type="ORF">HCN56_24230</name>
</gene>
<dbReference type="AlphaFoldDB" id="A0A7X6I1B7"/>
<feature type="domain" description="SseB protein N-terminal" evidence="2">
    <location>
        <begin position="131"/>
        <end position="195"/>
    </location>
</feature>
<organism evidence="3 4">
    <name type="scientific">Streptomyces lonarensis</name>
    <dbReference type="NCBI Taxonomy" id="700599"/>
    <lineage>
        <taxon>Bacteria</taxon>
        <taxon>Bacillati</taxon>
        <taxon>Actinomycetota</taxon>
        <taxon>Actinomycetes</taxon>
        <taxon>Kitasatosporales</taxon>
        <taxon>Streptomycetaceae</taxon>
        <taxon>Streptomyces</taxon>
    </lineage>
</organism>
<evidence type="ECO:0000256" key="1">
    <source>
        <dbReference type="SAM" id="MobiDB-lite"/>
    </source>
</evidence>
<keyword evidence="4" id="KW-1185">Reference proteome</keyword>
<dbReference type="Pfam" id="PF07179">
    <property type="entry name" value="SseB"/>
    <property type="match status" value="1"/>
</dbReference>
<feature type="compositionally biased region" description="Low complexity" evidence="1">
    <location>
        <begin position="63"/>
        <end position="87"/>
    </location>
</feature>
<proteinExistence type="predicted"/>
<sequence>MYGYDQSAYGGHPQDPHAPHGQPPYGQPQQGGGYGEQPQYPQADQYQQQGGYGEQPHHDPHHAQQQAQQAQHAQQQAQQQAAQHQPAPATPLNLVDGLRAYTSGALATEDFQDIFWSAKVYCPRGDTPGFLAVQTTQEPVIPLFTSLRELRKYAGKESRYFTVTGGEVLDLLPHGYGFALDMEGEHRLVLDAKAVDEMTEYAMRRVYG</sequence>
<evidence type="ECO:0000313" key="3">
    <source>
        <dbReference type="EMBL" id="NJQ08596.1"/>
    </source>
</evidence>
<reference evidence="3 4" key="1">
    <citation type="submission" date="2020-03" db="EMBL/GenBank/DDBJ databases">
        <title>Draft genome of Streptomyces sp. ventii, isolated from the Axial Seamount in the Pacific Ocean, and resequencing of the two type strains Streptomyces lonarensis strain NCL 716 and Streptomyces bohaiensis strain 11A07.</title>
        <authorList>
            <person name="Loughran R.M."/>
            <person name="Pfannmuller K.M."/>
            <person name="Wasson B.J."/>
            <person name="Deadmond M.C."/>
            <person name="Paddock B.E."/>
            <person name="Koyack M.J."/>
            <person name="Gallegos D.A."/>
            <person name="Mitchell E.A."/>
            <person name="Ushijima B."/>
            <person name="Saw J.H."/>
            <person name="Mcphail K.L."/>
            <person name="Videau P."/>
        </authorList>
    </citation>
    <scope>NUCLEOTIDE SEQUENCE [LARGE SCALE GENOMIC DNA]</scope>
    <source>
        <strain evidence="3 4">NCL716</strain>
    </source>
</reference>